<dbReference type="GO" id="GO:0003700">
    <property type="term" value="F:DNA-binding transcription factor activity"/>
    <property type="evidence" value="ECO:0007669"/>
    <property type="project" value="InterPro"/>
</dbReference>
<organism evidence="5 6">
    <name type="scientific">Pontimonas salivibrio</name>
    <dbReference type="NCBI Taxonomy" id="1159327"/>
    <lineage>
        <taxon>Bacteria</taxon>
        <taxon>Bacillati</taxon>
        <taxon>Actinomycetota</taxon>
        <taxon>Actinomycetes</taxon>
        <taxon>Micrococcales</taxon>
        <taxon>Microbacteriaceae</taxon>
        <taxon>Pontimonas</taxon>
    </lineage>
</organism>
<dbReference type="AlphaFoldDB" id="A0A2L2BRR1"/>
<evidence type="ECO:0000256" key="3">
    <source>
        <dbReference type="ARBA" id="ARBA00023163"/>
    </source>
</evidence>
<evidence type="ECO:0000313" key="5">
    <source>
        <dbReference type="EMBL" id="AVG24317.1"/>
    </source>
</evidence>
<dbReference type="SUPFAM" id="SSF48008">
    <property type="entry name" value="GntR ligand-binding domain-like"/>
    <property type="match status" value="1"/>
</dbReference>
<dbReference type="Gene3D" id="1.20.120.530">
    <property type="entry name" value="GntR ligand-binding domain-like"/>
    <property type="match status" value="1"/>
</dbReference>
<keyword evidence="3" id="KW-0804">Transcription</keyword>
<dbReference type="InterPro" id="IPR036388">
    <property type="entry name" value="WH-like_DNA-bd_sf"/>
</dbReference>
<dbReference type="SUPFAM" id="SSF46785">
    <property type="entry name" value="Winged helix' DNA-binding domain"/>
    <property type="match status" value="1"/>
</dbReference>
<protein>
    <submittedName>
        <fullName evidence="5">GntR-like transcription factor</fullName>
    </submittedName>
</protein>
<sequence>MRLPPVHKMVTPSPPPARLTTAQVYEALRRKILDHSIPPSTKVNIHHISQEFGVSPTPVREALRLLQGDNLLVATSNKGYATTAILDRQGVRDLFEFRLLFEPWAAGAASANRLGNPATTLQKELEDFHSTNDSMQQTLIAHDNRFHTAILTSAGNLTVLKAFEQSHCHLHLFRMYTANWDWQATIAEHEVIAGAVKDADPKAAEESMKEHLHAAFRRFSSAMDELEEEDAFDIRATGSARLVDGS</sequence>
<dbReference type="Gene3D" id="1.10.10.10">
    <property type="entry name" value="Winged helix-like DNA-binding domain superfamily/Winged helix DNA-binding domain"/>
    <property type="match status" value="1"/>
</dbReference>
<keyword evidence="1" id="KW-0805">Transcription regulation</keyword>
<keyword evidence="6" id="KW-1185">Reference proteome</keyword>
<dbReference type="SMART" id="SM00895">
    <property type="entry name" value="FCD"/>
    <property type="match status" value="1"/>
</dbReference>
<dbReference type="CDD" id="cd07377">
    <property type="entry name" value="WHTH_GntR"/>
    <property type="match status" value="1"/>
</dbReference>
<evidence type="ECO:0000256" key="1">
    <source>
        <dbReference type="ARBA" id="ARBA00023015"/>
    </source>
</evidence>
<accession>A0A2L2BRR1</accession>
<dbReference type="PANTHER" id="PTHR43537">
    <property type="entry name" value="TRANSCRIPTIONAL REGULATOR, GNTR FAMILY"/>
    <property type="match status" value="1"/>
</dbReference>
<reference evidence="5 6" key="1">
    <citation type="submission" date="2018-02" db="EMBL/GenBank/DDBJ databases">
        <title>Complete genome of the streamlined marine actinobacterium Pontimonas salivibrio CL-TW6 adapted to coastal planktonic lifestype.</title>
        <authorList>
            <person name="Cho B.C."/>
            <person name="Hardies S.C."/>
            <person name="Jang G.I."/>
            <person name="Hwang C.Y."/>
        </authorList>
    </citation>
    <scope>NUCLEOTIDE SEQUENCE [LARGE SCALE GENOMIC DNA]</scope>
    <source>
        <strain evidence="5 6">CL-TW6</strain>
    </source>
</reference>
<dbReference type="PANTHER" id="PTHR43537:SF24">
    <property type="entry name" value="GLUCONATE OPERON TRANSCRIPTIONAL REPRESSOR"/>
    <property type="match status" value="1"/>
</dbReference>
<dbReference type="InterPro" id="IPR011711">
    <property type="entry name" value="GntR_C"/>
</dbReference>
<gene>
    <name evidence="5" type="ORF">C3B54_111374</name>
</gene>
<dbReference type="InterPro" id="IPR008920">
    <property type="entry name" value="TF_FadR/GntR_C"/>
</dbReference>
<dbReference type="Pfam" id="PF00392">
    <property type="entry name" value="GntR"/>
    <property type="match status" value="1"/>
</dbReference>
<evidence type="ECO:0000259" key="4">
    <source>
        <dbReference type="PROSITE" id="PS50949"/>
    </source>
</evidence>
<dbReference type="SMART" id="SM00345">
    <property type="entry name" value="HTH_GNTR"/>
    <property type="match status" value="1"/>
</dbReference>
<dbReference type="KEGG" id="psai:C3B54_111374"/>
<keyword evidence="2" id="KW-0238">DNA-binding</keyword>
<dbReference type="InterPro" id="IPR000524">
    <property type="entry name" value="Tscrpt_reg_HTH_GntR"/>
</dbReference>
<dbReference type="Proteomes" id="UP000243077">
    <property type="component" value="Chromosome"/>
</dbReference>
<dbReference type="InterPro" id="IPR036390">
    <property type="entry name" value="WH_DNA-bd_sf"/>
</dbReference>
<dbReference type="PROSITE" id="PS50949">
    <property type="entry name" value="HTH_GNTR"/>
    <property type="match status" value="1"/>
</dbReference>
<name>A0A2L2BRR1_9MICO</name>
<evidence type="ECO:0000313" key="6">
    <source>
        <dbReference type="Proteomes" id="UP000243077"/>
    </source>
</evidence>
<feature type="domain" description="HTH gntR-type" evidence="4">
    <location>
        <begin position="18"/>
        <end position="85"/>
    </location>
</feature>
<dbReference type="GO" id="GO:0003677">
    <property type="term" value="F:DNA binding"/>
    <property type="evidence" value="ECO:0007669"/>
    <property type="project" value="UniProtKB-KW"/>
</dbReference>
<evidence type="ECO:0000256" key="2">
    <source>
        <dbReference type="ARBA" id="ARBA00023125"/>
    </source>
</evidence>
<dbReference type="EMBL" id="CP026923">
    <property type="protein sequence ID" value="AVG24317.1"/>
    <property type="molecule type" value="Genomic_DNA"/>
</dbReference>
<proteinExistence type="predicted"/>
<dbReference type="Pfam" id="PF07729">
    <property type="entry name" value="FCD"/>
    <property type="match status" value="1"/>
</dbReference>